<keyword evidence="1" id="KW-0175">Coiled coil</keyword>
<proteinExistence type="predicted"/>
<gene>
    <name evidence="3" type="ORF">AWRI4233_LOCUS2030</name>
</gene>
<feature type="coiled-coil region" evidence="1">
    <location>
        <begin position="523"/>
        <end position="681"/>
    </location>
</feature>
<evidence type="ECO:0000256" key="2">
    <source>
        <dbReference type="SAM" id="MobiDB-lite"/>
    </source>
</evidence>
<feature type="compositionally biased region" description="Basic and acidic residues" evidence="2">
    <location>
        <begin position="352"/>
        <end position="376"/>
    </location>
</feature>
<protein>
    <submittedName>
        <fullName evidence="3">Uncharacterized protein</fullName>
    </submittedName>
</protein>
<dbReference type="Proteomes" id="UP000714618">
    <property type="component" value="Unassembled WGS sequence"/>
</dbReference>
<feature type="compositionally biased region" description="Polar residues" evidence="2">
    <location>
        <begin position="194"/>
        <end position="216"/>
    </location>
</feature>
<feature type="compositionally biased region" description="Basic and acidic residues" evidence="2">
    <location>
        <begin position="789"/>
        <end position="852"/>
    </location>
</feature>
<feature type="region of interest" description="Disordered" evidence="2">
    <location>
        <begin position="189"/>
        <end position="222"/>
    </location>
</feature>
<dbReference type="OrthoDB" id="3928197at2759"/>
<dbReference type="AlphaFoldDB" id="A0A9N8JIX0"/>
<keyword evidence="4" id="KW-1185">Reference proteome</keyword>
<reference evidence="3" key="1">
    <citation type="submission" date="2020-06" db="EMBL/GenBank/DDBJ databases">
        <authorList>
            <person name="Onetto C."/>
        </authorList>
    </citation>
    <scope>NUCLEOTIDE SEQUENCE</scope>
</reference>
<feature type="region of interest" description="Disordered" evidence="2">
    <location>
        <begin position="682"/>
        <end position="852"/>
    </location>
</feature>
<accession>A0A9N8JIX0</accession>
<feature type="compositionally biased region" description="Low complexity" evidence="2">
    <location>
        <begin position="766"/>
        <end position="782"/>
    </location>
</feature>
<feature type="compositionally biased region" description="Basic and acidic residues" evidence="2">
    <location>
        <begin position="275"/>
        <end position="292"/>
    </location>
</feature>
<feature type="region of interest" description="Disordered" evidence="2">
    <location>
        <begin position="247"/>
        <end position="266"/>
    </location>
</feature>
<name>A0A9N8JIX0_9PEZI</name>
<feature type="region of interest" description="Disordered" evidence="2">
    <location>
        <begin position="275"/>
        <end position="300"/>
    </location>
</feature>
<feature type="compositionally biased region" description="Polar residues" evidence="2">
    <location>
        <begin position="693"/>
        <end position="712"/>
    </location>
</feature>
<dbReference type="EMBL" id="CAIJEO010000003">
    <property type="protein sequence ID" value="CAD0089026.1"/>
    <property type="molecule type" value="Genomic_DNA"/>
</dbReference>
<evidence type="ECO:0000256" key="1">
    <source>
        <dbReference type="SAM" id="Coils"/>
    </source>
</evidence>
<evidence type="ECO:0000313" key="3">
    <source>
        <dbReference type="EMBL" id="CAD0089026.1"/>
    </source>
</evidence>
<comment type="caution">
    <text evidence="3">The sequence shown here is derived from an EMBL/GenBank/DDBJ whole genome shotgun (WGS) entry which is preliminary data.</text>
</comment>
<dbReference type="PANTHER" id="PTHR23159:SF31">
    <property type="entry name" value="CENTROSOME-ASSOCIATED PROTEIN CEP250 ISOFORM X1"/>
    <property type="match status" value="1"/>
</dbReference>
<dbReference type="PANTHER" id="PTHR23159">
    <property type="entry name" value="CENTROSOMAL PROTEIN 2"/>
    <property type="match status" value="1"/>
</dbReference>
<sequence>MALRNGRMALFHVAWISSAIYIGARDLARYEFAGSDDHKGSTESLIAYPLNAPVVPSVEPVQQSTSIPSIFDVPTFTTTEYITVTRDNDPTPVPYIHRGLSSHNPYANSSFVQGAIPYFVPFFRSSYGQALTHTLSWFGNHPVTKAMYQAIASLISFLLYLWSIIPGGKQDLNTLAVALFLYALQFAPKPPKSPSSTEAQTTPGNTESTGAHNTGPVTAGEQSCLDKLTEARAIIAARDEALALQQQTTSARNKAHGKSLREHASRITELEARIRVSDRERNADKQSHRSEINRLQAQNDTTASDLEARIAEIERLKEAHEAQIKELTAEHNNAPSQQNEIISGTAENANSPEERQESERQIRGLQEEERLERSEETVAGLQRQSRGSRGDLFAPPSPRVTALEKEVAALQEALSKQKDEEVAAAKEHEKVSLEVQNDQQLALKECNNRVEALKSTNAGLTQQNEALVEQKNAAKQAEEKANTKAEALQGQVDSLQHSLSLAGAGNEAAAGLQQDIVGLTQRFKDTKEALDARENELQQARDVNAAAARQQQEDAATTQSLRESAAQLTSRISGLQQDLVQARSAHEADEGQKLQTALNASQNLQTALDASQKLNQDYKKEGDALQKAHDSLKQAYDEQAQRCAAEKLALEEQAQRCAAKKLALEEQAQRCAAKKLALEEQAQKRLHHEKQNTEGLRNSVTTTTPRSPNSPLRNMFDMRSSRPPTPNVFNTANGALNNAPVLPPNPNSSAITSGHSQNPAAPGTPLDPALGGIAPPAIPGAANTPVTPRDQERAEARAKDAESRRQLQHEHRKKEAEDLARLHHEEAKKETEDLERRQQREHEERKKEAQRIKQEIARDALGNFDGVYQGDDSANAAQARANDGNEDTNMAGVAPSNLVVGSREEHAYLRSMPDNGTGLHDELYRRHNYRSPDTMDETDSPIYFSDFVAGSDAEISFLRHSMPANRDGRFDDLYRGNDYKAPDDFDEFGEPIWR</sequence>
<evidence type="ECO:0000313" key="4">
    <source>
        <dbReference type="Proteomes" id="UP000714618"/>
    </source>
</evidence>
<organism evidence="3 4">
    <name type="scientific">Aureobasidium mustum</name>
    <dbReference type="NCBI Taxonomy" id="2773714"/>
    <lineage>
        <taxon>Eukaryota</taxon>
        <taxon>Fungi</taxon>
        <taxon>Dikarya</taxon>
        <taxon>Ascomycota</taxon>
        <taxon>Pezizomycotina</taxon>
        <taxon>Dothideomycetes</taxon>
        <taxon>Dothideomycetidae</taxon>
        <taxon>Dothideales</taxon>
        <taxon>Saccotheciaceae</taxon>
        <taxon>Aureobasidium</taxon>
    </lineage>
</organism>
<feature type="region of interest" description="Disordered" evidence="2">
    <location>
        <begin position="346"/>
        <end position="397"/>
    </location>
</feature>